<evidence type="ECO:0000313" key="1">
    <source>
        <dbReference type="EMBL" id="MBB6486966.1"/>
    </source>
</evidence>
<evidence type="ECO:0000313" key="2">
    <source>
        <dbReference type="Proteomes" id="UP000565576"/>
    </source>
</evidence>
<dbReference type="EMBL" id="JACHBG010000010">
    <property type="protein sequence ID" value="MBB6486966.1"/>
    <property type="molecule type" value="Genomic_DNA"/>
</dbReference>
<reference evidence="1 2" key="1">
    <citation type="submission" date="2020-08" db="EMBL/GenBank/DDBJ databases">
        <title>Genomic Encyclopedia of Type Strains, Phase IV (KMG-V): Genome sequencing to study the core and pangenomes of soil and plant-associated prokaryotes.</title>
        <authorList>
            <person name="Whitman W."/>
        </authorList>
    </citation>
    <scope>NUCLEOTIDE SEQUENCE [LARGE SCALE GENOMIC DNA]</scope>
    <source>
        <strain evidence="1 2">SEMIA 4060</strain>
    </source>
</reference>
<sequence length="120" mass="12869">MVQPAFPAKYYGRKASNAAVAAKECKSRVLQLSTMAKSRPALMEQGRAISSSSLAGKSYSLAASDIKVRRTKARTIAGIGRCPLGMIAIDGEFVLALPVGWSQNILQCPWRQRTSGIELG</sequence>
<dbReference type="Proteomes" id="UP000565576">
    <property type="component" value="Unassembled WGS sequence"/>
</dbReference>
<comment type="caution">
    <text evidence="1">The sequence shown here is derived from an EMBL/GenBank/DDBJ whole genome shotgun (WGS) entry which is preliminary data.</text>
</comment>
<name>A0A7X0ME00_9HYPH</name>
<protein>
    <submittedName>
        <fullName evidence="1">Uncharacterized protein</fullName>
    </submittedName>
</protein>
<dbReference type="AlphaFoldDB" id="A0A7X0ME00"/>
<accession>A0A7X0ME00</accession>
<dbReference type="RefSeq" id="WP_184707354.1">
    <property type="nucleotide sequence ID" value="NZ_JACHBG010000010.1"/>
</dbReference>
<gene>
    <name evidence="1" type="ORF">GGD46_004265</name>
</gene>
<organism evidence="1 2">
    <name type="scientific">Rhizobium lusitanum</name>
    <dbReference type="NCBI Taxonomy" id="293958"/>
    <lineage>
        <taxon>Bacteria</taxon>
        <taxon>Pseudomonadati</taxon>
        <taxon>Pseudomonadota</taxon>
        <taxon>Alphaproteobacteria</taxon>
        <taxon>Hyphomicrobiales</taxon>
        <taxon>Rhizobiaceae</taxon>
        <taxon>Rhizobium/Agrobacterium group</taxon>
        <taxon>Rhizobium</taxon>
    </lineage>
</organism>
<proteinExistence type="predicted"/>